<accession>A0A437M252</accession>
<reference evidence="2 3" key="1">
    <citation type="submission" date="2019-01" db="EMBL/GenBank/DDBJ databases">
        <authorList>
            <person name="Chen W.-M."/>
        </authorList>
    </citation>
    <scope>NUCLEOTIDE SEQUENCE [LARGE SCALE GENOMIC DNA]</scope>
    <source>
        <strain evidence="2 3">CCP-6</strain>
    </source>
</reference>
<dbReference type="RefSeq" id="WP_127789536.1">
    <property type="nucleotide sequence ID" value="NZ_SACL01000009.1"/>
</dbReference>
<evidence type="ECO:0000259" key="1">
    <source>
        <dbReference type="SMART" id="SM00460"/>
    </source>
</evidence>
<dbReference type="PANTHER" id="PTHR33490:SF7">
    <property type="entry name" value="BLR2979 PROTEIN"/>
    <property type="match status" value="1"/>
</dbReference>
<protein>
    <submittedName>
        <fullName evidence="2">Transglutaminase family protein</fullName>
    </submittedName>
</protein>
<feature type="domain" description="Transglutaminase-like" evidence="1">
    <location>
        <begin position="175"/>
        <end position="246"/>
    </location>
</feature>
<dbReference type="InterPro" id="IPR002931">
    <property type="entry name" value="Transglutaminase-like"/>
</dbReference>
<evidence type="ECO:0000313" key="3">
    <source>
        <dbReference type="Proteomes" id="UP000282957"/>
    </source>
</evidence>
<gene>
    <name evidence="2" type="ORF">EOD42_20965</name>
</gene>
<dbReference type="SUPFAM" id="SSF54001">
    <property type="entry name" value="Cysteine proteinases"/>
    <property type="match status" value="1"/>
</dbReference>
<proteinExistence type="predicted"/>
<keyword evidence="3" id="KW-1185">Reference proteome</keyword>
<dbReference type="Proteomes" id="UP000282957">
    <property type="component" value="Unassembled WGS sequence"/>
</dbReference>
<organism evidence="2 3">
    <name type="scientific">Rhodovarius crocodyli</name>
    <dbReference type="NCBI Taxonomy" id="1979269"/>
    <lineage>
        <taxon>Bacteria</taxon>
        <taxon>Pseudomonadati</taxon>
        <taxon>Pseudomonadota</taxon>
        <taxon>Alphaproteobacteria</taxon>
        <taxon>Acetobacterales</taxon>
        <taxon>Roseomonadaceae</taxon>
        <taxon>Rhodovarius</taxon>
    </lineage>
</organism>
<dbReference type="OrthoDB" id="9804023at2"/>
<dbReference type="AlphaFoldDB" id="A0A437M252"/>
<comment type="caution">
    <text evidence="2">The sequence shown here is derived from an EMBL/GenBank/DDBJ whole genome shotgun (WGS) entry which is preliminary data.</text>
</comment>
<dbReference type="PANTHER" id="PTHR33490">
    <property type="entry name" value="BLR5614 PROTEIN-RELATED"/>
    <property type="match status" value="1"/>
</dbReference>
<dbReference type="SMART" id="SM00460">
    <property type="entry name" value="TGc"/>
    <property type="match status" value="1"/>
</dbReference>
<dbReference type="InterPro" id="IPR038765">
    <property type="entry name" value="Papain-like_cys_pep_sf"/>
</dbReference>
<evidence type="ECO:0000313" key="2">
    <source>
        <dbReference type="EMBL" id="RVT91789.1"/>
    </source>
</evidence>
<name>A0A437M252_9PROT</name>
<dbReference type="Pfam" id="PF08379">
    <property type="entry name" value="Bact_transglu_N"/>
    <property type="match status" value="1"/>
</dbReference>
<sequence length="293" mass="32131">MMYWVRHVTAYSYADPVDLSSHLLHLKPRALPGQRVIQARIRALPAPDHVTETHDHFGNAATRLFIARPHMHFEVHAEALVEVDLPTPPPAETTLPWEEVARLAVEGTGDCALAAEFSFGSAHAPVLAAATEFARPSFPPGRPILAALVDLNNRIMREFTFQAGVTSISTPVAEVLRIRRGVCQDFTHLMLSALRGLGLPARYVSGYIRTRPPPGQERRRGADQSHAWVGAWIGPDHGWVDLDPTNSLIVKEEHVVLAHGRDFQDISPVRGVILGGGQHRLSVSVDLEPEGGN</sequence>
<dbReference type="InterPro" id="IPR013589">
    <property type="entry name" value="Bac_transglu_N"/>
</dbReference>
<dbReference type="Pfam" id="PF01841">
    <property type="entry name" value="Transglut_core"/>
    <property type="match status" value="1"/>
</dbReference>
<dbReference type="Gene3D" id="3.10.620.30">
    <property type="match status" value="1"/>
</dbReference>
<dbReference type="EMBL" id="SACL01000009">
    <property type="protein sequence ID" value="RVT91789.1"/>
    <property type="molecule type" value="Genomic_DNA"/>
</dbReference>